<accession>A0AAV7QV40</accession>
<name>A0AAV7QV40_PLEWA</name>
<dbReference type="Proteomes" id="UP001066276">
    <property type="component" value="Chromosome 6"/>
</dbReference>
<feature type="region of interest" description="Disordered" evidence="1">
    <location>
        <begin position="110"/>
        <end position="141"/>
    </location>
</feature>
<reference evidence="2" key="1">
    <citation type="journal article" date="2022" name="bioRxiv">
        <title>Sequencing and chromosome-scale assembly of the giantPleurodeles waltlgenome.</title>
        <authorList>
            <person name="Brown T."/>
            <person name="Elewa A."/>
            <person name="Iarovenko S."/>
            <person name="Subramanian E."/>
            <person name="Araus A.J."/>
            <person name="Petzold A."/>
            <person name="Susuki M."/>
            <person name="Suzuki K.-i.T."/>
            <person name="Hayashi T."/>
            <person name="Toyoda A."/>
            <person name="Oliveira C."/>
            <person name="Osipova E."/>
            <person name="Leigh N.D."/>
            <person name="Simon A."/>
            <person name="Yun M.H."/>
        </authorList>
    </citation>
    <scope>NUCLEOTIDE SEQUENCE</scope>
    <source>
        <strain evidence="2">20211129_DDA</strain>
        <tissue evidence="2">Liver</tissue>
    </source>
</reference>
<keyword evidence="3" id="KW-1185">Reference proteome</keyword>
<evidence type="ECO:0000313" key="2">
    <source>
        <dbReference type="EMBL" id="KAJ1143065.1"/>
    </source>
</evidence>
<dbReference type="EMBL" id="JANPWB010000010">
    <property type="protein sequence ID" value="KAJ1143065.1"/>
    <property type="molecule type" value="Genomic_DNA"/>
</dbReference>
<comment type="caution">
    <text evidence="2">The sequence shown here is derived from an EMBL/GenBank/DDBJ whole genome shotgun (WGS) entry which is preliminary data.</text>
</comment>
<protein>
    <submittedName>
        <fullName evidence="2">Uncharacterized protein</fullName>
    </submittedName>
</protein>
<dbReference type="AlphaFoldDB" id="A0AAV7QV40"/>
<organism evidence="2 3">
    <name type="scientific">Pleurodeles waltl</name>
    <name type="common">Iberian ribbed newt</name>
    <dbReference type="NCBI Taxonomy" id="8319"/>
    <lineage>
        <taxon>Eukaryota</taxon>
        <taxon>Metazoa</taxon>
        <taxon>Chordata</taxon>
        <taxon>Craniata</taxon>
        <taxon>Vertebrata</taxon>
        <taxon>Euteleostomi</taxon>
        <taxon>Amphibia</taxon>
        <taxon>Batrachia</taxon>
        <taxon>Caudata</taxon>
        <taxon>Salamandroidea</taxon>
        <taxon>Salamandridae</taxon>
        <taxon>Pleurodelinae</taxon>
        <taxon>Pleurodeles</taxon>
    </lineage>
</organism>
<evidence type="ECO:0000256" key="1">
    <source>
        <dbReference type="SAM" id="MobiDB-lite"/>
    </source>
</evidence>
<sequence>MPCGLLAKPHVEITGLHPMGPRDRSRPEPNRLSACPAEQSRAKPPSLSIVQNHQEGVLQCTIHENMEPQTLAKSKKDIYADSLSSSLGVEELTHLINSFEEEEVRRQIQKRMEGSSQGNKLIQDKNQNRNGDKKSAQDTNEKLLQITSPSRVREETTVVHWTWAKTSLILPPENGTTCSIRV</sequence>
<gene>
    <name evidence="2" type="ORF">NDU88_009377</name>
</gene>
<feature type="compositionally biased region" description="Basic and acidic residues" evidence="1">
    <location>
        <begin position="20"/>
        <end position="29"/>
    </location>
</feature>
<feature type="compositionally biased region" description="Basic and acidic residues" evidence="1">
    <location>
        <begin position="122"/>
        <end position="141"/>
    </location>
</feature>
<proteinExistence type="predicted"/>
<evidence type="ECO:0000313" key="3">
    <source>
        <dbReference type="Proteomes" id="UP001066276"/>
    </source>
</evidence>
<feature type="region of interest" description="Disordered" evidence="1">
    <location>
        <begin position="10"/>
        <end position="44"/>
    </location>
</feature>